<dbReference type="EMBL" id="JBHSQH010000001">
    <property type="protein sequence ID" value="MFC5969935.1"/>
    <property type="molecule type" value="Genomic_DNA"/>
</dbReference>
<keyword evidence="2" id="KW-1185">Reference proteome</keyword>
<comment type="caution">
    <text evidence="1">The sequence shown here is derived from an EMBL/GenBank/DDBJ whole genome shotgun (WGS) entry which is preliminary data.</text>
</comment>
<dbReference type="Gene3D" id="1.10.620.20">
    <property type="entry name" value="Ribonucleotide Reductase, subunit A"/>
    <property type="match status" value="1"/>
</dbReference>
<protein>
    <submittedName>
        <fullName evidence="1">Ribonucleotide-diphosphate reductase subunit beta</fullName>
    </submittedName>
</protein>
<dbReference type="SUPFAM" id="SSF47240">
    <property type="entry name" value="Ferritin-like"/>
    <property type="match status" value="1"/>
</dbReference>
<gene>
    <name evidence="1" type="ORF">ACFPYI_01190</name>
</gene>
<organism evidence="1 2">
    <name type="scientific">Halomarina salina</name>
    <dbReference type="NCBI Taxonomy" id="1872699"/>
    <lineage>
        <taxon>Archaea</taxon>
        <taxon>Methanobacteriati</taxon>
        <taxon>Methanobacteriota</taxon>
        <taxon>Stenosarchaea group</taxon>
        <taxon>Halobacteria</taxon>
        <taxon>Halobacteriales</taxon>
        <taxon>Natronomonadaceae</taxon>
        <taxon>Halomarina</taxon>
    </lineage>
</organism>
<sequence length="356" mass="40298">MSQQAEAASVGHRGQRVDTSNLWYNLFQKGVELGTWNVESLFDEVGFEEDREMWASMDPDERDQVRYLLSGFLDGEREVAGDAATNLSRIMGAPCLDHNEEKEMYMTMLTLTEHKHTQFIDIYMDEVMDDRDNFAELDPRRGTRIPIVEATGLGEVFENQGLQTAKAAQTQDPVDIAKAAAVYHLNVEGILARVGGFAINRMSDQAYLPLLNHGFKFISTDEGRHITHGVNLLKELIEKEEQGKAEYQGVKQGIRDMLYHDVPYMADFGYMFTDAVGDPLGVDIDDVLMRGGHLIDGMYNESLGLDVDYLSVINRVSDRYDEIKQWDLEEVVREQEDHYNRRRGVVADGGAEGVDE</sequence>
<dbReference type="Proteomes" id="UP001596099">
    <property type="component" value="Unassembled WGS sequence"/>
</dbReference>
<evidence type="ECO:0000313" key="1">
    <source>
        <dbReference type="EMBL" id="MFC5969935.1"/>
    </source>
</evidence>
<accession>A0ABD5RHK8</accession>
<name>A0ABD5RHK8_9EURY</name>
<dbReference type="InterPro" id="IPR009078">
    <property type="entry name" value="Ferritin-like_SF"/>
</dbReference>
<dbReference type="AlphaFoldDB" id="A0ABD5RHK8"/>
<evidence type="ECO:0000313" key="2">
    <source>
        <dbReference type="Proteomes" id="UP001596099"/>
    </source>
</evidence>
<dbReference type="InterPro" id="IPR012348">
    <property type="entry name" value="RNR-like"/>
</dbReference>
<reference evidence="1 2" key="1">
    <citation type="journal article" date="2019" name="Int. J. Syst. Evol. Microbiol.">
        <title>The Global Catalogue of Microorganisms (GCM) 10K type strain sequencing project: providing services to taxonomists for standard genome sequencing and annotation.</title>
        <authorList>
            <consortium name="The Broad Institute Genomics Platform"/>
            <consortium name="The Broad Institute Genome Sequencing Center for Infectious Disease"/>
            <person name="Wu L."/>
            <person name="Ma J."/>
        </authorList>
    </citation>
    <scope>NUCLEOTIDE SEQUENCE [LARGE SCALE GENOMIC DNA]</scope>
    <source>
        <strain evidence="1 2">CGMCC 1.12543</strain>
    </source>
</reference>
<dbReference type="RefSeq" id="WP_247418343.1">
    <property type="nucleotide sequence ID" value="NZ_JALLGW010000001.1"/>
</dbReference>
<proteinExistence type="predicted"/>